<keyword evidence="2" id="KW-0963">Cytoplasm</keyword>
<evidence type="ECO:0000313" key="4">
    <source>
        <dbReference type="Proteomes" id="UP001209755"/>
    </source>
</evidence>
<reference evidence="4" key="1">
    <citation type="submission" date="2023-07" db="EMBL/GenBank/DDBJ databases">
        <title>Genome sequencing of Purple Non-Sulfur Bacteria from various extreme environments.</title>
        <authorList>
            <person name="Mayer M."/>
        </authorList>
    </citation>
    <scope>NUCLEOTIDE SEQUENCE [LARGE SCALE GENOMIC DNA]</scope>
    <source>
        <strain evidence="4">DSM 17935</strain>
    </source>
</reference>
<name>A0ABT3HEJ5_9HYPH</name>
<evidence type="ECO:0000256" key="2">
    <source>
        <dbReference type="HAMAP-Rule" id="MF_01477"/>
    </source>
</evidence>
<keyword evidence="4" id="KW-1185">Reference proteome</keyword>
<keyword evidence="2" id="KW-0678">Repressor</keyword>
<dbReference type="NCBIfam" id="TIGR00090">
    <property type="entry name" value="rsfS_iojap_ybeB"/>
    <property type="match status" value="1"/>
</dbReference>
<proteinExistence type="inferred from homology"/>
<dbReference type="InterPro" id="IPR043519">
    <property type="entry name" value="NT_sf"/>
</dbReference>
<dbReference type="Proteomes" id="UP001209755">
    <property type="component" value="Unassembled WGS sequence"/>
</dbReference>
<dbReference type="PANTHER" id="PTHR21043">
    <property type="entry name" value="IOJAP SUPERFAMILY ORTHOLOG"/>
    <property type="match status" value="1"/>
</dbReference>
<comment type="subunit">
    <text evidence="2">Interacts with ribosomal protein uL14 (rplN).</text>
</comment>
<comment type="function">
    <text evidence="2">Functions as a ribosomal silencing factor. Interacts with ribosomal protein uL14 (rplN), blocking formation of intersubunit bridge B8. Prevents association of the 30S and 50S ribosomal subunits and the formation of functional ribosomes, thus repressing translation.</text>
</comment>
<accession>A0ABT3HEJ5</accession>
<dbReference type="PANTHER" id="PTHR21043:SF0">
    <property type="entry name" value="MITOCHONDRIAL ASSEMBLY OF RIBOSOMAL LARGE SUBUNIT PROTEIN 1"/>
    <property type="match status" value="1"/>
</dbReference>
<protein>
    <recommendedName>
        <fullName evidence="2">Ribosomal silencing factor RsfS</fullName>
    </recommendedName>
</protein>
<gene>
    <name evidence="2" type="primary">rsfS</name>
    <name evidence="3" type="ORF">M2319_003166</name>
</gene>
<evidence type="ECO:0000256" key="1">
    <source>
        <dbReference type="ARBA" id="ARBA00010574"/>
    </source>
</evidence>
<comment type="subcellular location">
    <subcellularLocation>
        <location evidence="2">Cytoplasm</location>
    </subcellularLocation>
</comment>
<dbReference type="EMBL" id="JAOQNS010000009">
    <property type="protein sequence ID" value="MCW2308817.1"/>
    <property type="molecule type" value="Genomic_DNA"/>
</dbReference>
<comment type="caution">
    <text evidence="3">The sequence shown here is derived from an EMBL/GenBank/DDBJ whole genome shotgun (WGS) entry which is preliminary data.</text>
</comment>
<evidence type="ECO:0000313" key="3">
    <source>
        <dbReference type="EMBL" id="MCW2308817.1"/>
    </source>
</evidence>
<dbReference type="SUPFAM" id="SSF81301">
    <property type="entry name" value="Nucleotidyltransferase"/>
    <property type="match status" value="1"/>
</dbReference>
<dbReference type="InterPro" id="IPR004394">
    <property type="entry name" value="Iojap/RsfS/C7orf30"/>
</dbReference>
<dbReference type="Pfam" id="PF02410">
    <property type="entry name" value="RsfS"/>
    <property type="match status" value="1"/>
</dbReference>
<dbReference type="Gene3D" id="3.30.460.10">
    <property type="entry name" value="Beta Polymerase, domain 2"/>
    <property type="match status" value="1"/>
</dbReference>
<sequence length="169" mass="18578">MRLTLGCRQSRSIGKTADAATGIAWREVKSLSMMLDGEAAMTRAPEAPLGRTHDTVREALETVLKSLEDSKAEDINPIDITGKSALADHMVVASGRSHRHVGAIADHLLRDLKTAGFGTAKVEGLPHCDWVLIDTGDVIIHIFRPEVRAFYNLEKMWAADVPTNDRYFV</sequence>
<comment type="similarity">
    <text evidence="1 2">Belongs to the Iojap/RsfS family.</text>
</comment>
<dbReference type="HAMAP" id="MF_01477">
    <property type="entry name" value="Iojap_RsfS"/>
    <property type="match status" value="1"/>
</dbReference>
<keyword evidence="2" id="KW-0810">Translation regulation</keyword>
<organism evidence="3 4">
    <name type="scientific">Rhodobium gokarnense</name>
    <dbReference type="NCBI Taxonomy" id="364296"/>
    <lineage>
        <taxon>Bacteria</taxon>
        <taxon>Pseudomonadati</taxon>
        <taxon>Pseudomonadota</taxon>
        <taxon>Alphaproteobacteria</taxon>
        <taxon>Hyphomicrobiales</taxon>
        <taxon>Rhodobiaceae</taxon>
        <taxon>Rhodobium</taxon>
    </lineage>
</organism>